<sequence>MRDILPFILFLREYFVCRISHLGSRFERLKDIIVALLIVKRGKYSSSFLNTSFFLLVITVLVAGPAIAQNNPFDDSLPGQRTYFQSASIGFDPFENAVTTIVSAKPRSGIEKYSVKSGETIESIANKFQVSIDTVKWANDLTDDIIKPGQVLEIPPVTGVVYNVTAGDNIYAIAKKYHVDAQNIVNFPFNDFSDPDTFQLTTGQLLYVPDGTIEEAAPVSTGQQYFATAQAGVQGTSRFIWPTTGGITTYPVWYHMAVDIANSSLPPILAADTGTITYSGCLDYGYGCHMIIDHGNGFQTLYAHLSSIEVGAGQTVSQGQRIGVMGSTGRSTGPHLHFEIRTGGTLVNPLEYLQ</sequence>
<dbReference type="AlphaFoldDB" id="A0A2M7U4T2"/>
<gene>
    <name evidence="3" type="ORF">COY14_01725</name>
</gene>
<dbReference type="InterPro" id="IPR018392">
    <property type="entry name" value="LysM"/>
</dbReference>
<dbReference type="Gene3D" id="3.10.350.10">
    <property type="entry name" value="LysM domain"/>
    <property type="match status" value="2"/>
</dbReference>
<name>A0A2M7U4T2_9BACT</name>
<dbReference type="EMBL" id="PFOD01000036">
    <property type="protein sequence ID" value="PIZ65799.1"/>
    <property type="molecule type" value="Genomic_DNA"/>
</dbReference>
<proteinExistence type="predicted"/>
<evidence type="ECO:0000259" key="2">
    <source>
        <dbReference type="PROSITE" id="PS51782"/>
    </source>
</evidence>
<dbReference type="InterPro" id="IPR011055">
    <property type="entry name" value="Dup_hybrid_motif"/>
</dbReference>
<dbReference type="SUPFAM" id="SSF51261">
    <property type="entry name" value="Duplicated hybrid motif"/>
    <property type="match status" value="1"/>
</dbReference>
<evidence type="ECO:0000256" key="1">
    <source>
        <dbReference type="SAM" id="Phobius"/>
    </source>
</evidence>
<organism evidence="3 4">
    <name type="scientific">Candidatus Roizmanbacteria bacterium CG_4_10_14_0_2_um_filter_36_9</name>
    <dbReference type="NCBI Taxonomy" id="1974823"/>
    <lineage>
        <taxon>Bacteria</taxon>
        <taxon>Candidatus Roizmaniibacteriota</taxon>
    </lineage>
</organism>
<evidence type="ECO:0000313" key="4">
    <source>
        <dbReference type="Proteomes" id="UP000230027"/>
    </source>
</evidence>
<dbReference type="PROSITE" id="PS51782">
    <property type="entry name" value="LYSM"/>
    <property type="match status" value="2"/>
</dbReference>
<accession>A0A2M7U4T2</accession>
<dbReference type="SMART" id="SM00257">
    <property type="entry name" value="LysM"/>
    <property type="match status" value="2"/>
</dbReference>
<dbReference type="Proteomes" id="UP000230027">
    <property type="component" value="Unassembled WGS sequence"/>
</dbReference>
<dbReference type="GO" id="GO:0004222">
    <property type="term" value="F:metalloendopeptidase activity"/>
    <property type="evidence" value="ECO:0007669"/>
    <property type="project" value="TreeGrafter"/>
</dbReference>
<dbReference type="InterPro" id="IPR050570">
    <property type="entry name" value="Cell_wall_metabolism_enzyme"/>
</dbReference>
<evidence type="ECO:0000313" key="3">
    <source>
        <dbReference type="EMBL" id="PIZ65799.1"/>
    </source>
</evidence>
<dbReference type="Pfam" id="PF01476">
    <property type="entry name" value="LysM"/>
    <property type="match status" value="2"/>
</dbReference>
<dbReference type="SUPFAM" id="SSF54106">
    <property type="entry name" value="LysM domain"/>
    <property type="match status" value="2"/>
</dbReference>
<dbReference type="Pfam" id="PF01551">
    <property type="entry name" value="Peptidase_M23"/>
    <property type="match status" value="1"/>
</dbReference>
<protein>
    <recommendedName>
        <fullName evidence="2">LysM domain-containing protein</fullName>
    </recommendedName>
</protein>
<dbReference type="Gene3D" id="2.70.70.10">
    <property type="entry name" value="Glucose Permease (Domain IIA)"/>
    <property type="match status" value="1"/>
</dbReference>
<dbReference type="CDD" id="cd12797">
    <property type="entry name" value="M23_peptidase"/>
    <property type="match status" value="1"/>
</dbReference>
<keyword evidence="1" id="KW-0812">Transmembrane</keyword>
<feature type="transmembrane region" description="Helical" evidence="1">
    <location>
        <begin position="48"/>
        <end position="68"/>
    </location>
</feature>
<feature type="domain" description="LysM" evidence="2">
    <location>
        <begin position="160"/>
        <end position="208"/>
    </location>
</feature>
<comment type="caution">
    <text evidence="3">The sequence shown here is derived from an EMBL/GenBank/DDBJ whole genome shotgun (WGS) entry which is preliminary data.</text>
</comment>
<dbReference type="PANTHER" id="PTHR21666:SF270">
    <property type="entry name" value="MUREIN HYDROLASE ACTIVATOR ENVC"/>
    <property type="match status" value="1"/>
</dbReference>
<dbReference type="PANTHER" id="PTHR21666">
    <property type="entry name" value="PEPTIDASE-RELATED"/>
    <property type="match status" value="1"/>
</dbReference>
<keyword evidence="1" id="KW-1133">Transmembrane helix</keyword>
<feature type="domain" description="LysM" evidence="2">
    <location>
        <begin position="111"/>
        <end position="154"/>
    </location>
</feature>
<dbReference type="InterPro" id="IPR036779">
    <property type="entry name" value="LysM_dom_sf"/>
</dbReference>
<dbReference type="CDD" id="cd00118">
    <property type="entry name" value="LysM"/>
    <property type="match status" value="2"/>
</dbReference>
<dbReference type="InterPro" id="IPR016047">
    <property type="entry name" value="M23ase_b-sheet_dom"/>
</dbReference>
<keyword evidence="1" id="KW-0472">Membrane</keyword>
<reference evidence="4" key="1">
    <citation type="submission" date="2017-09" db="EMBL/GenBank/DDBJ databases">
        <title>Depth-based differentiation of microbial function through sediment-hosted aquifers and enrichment of novel symbionts in the deep terrestrial subsurface.</title>
        <authorList>
            <person name="Probst A.J."/>
            <person name="Ladd B."/>
            <person name="Jarett J.K."/>
            <person name="Geller-Mcgrath D.E."/>
            <person name="Sieber C.M.K."/>
            <person name="Emerson J.B."/>
            <person name="Anantharaman K."/>
            <person name="Thomas B.C."/>
            <person name="Malmstrom R."/>
            <person name="Stieglmeier M."/>
            <person name="Klingl A."/>
            <person name="Woyke T."/>
            <person name="Ryan C.M."/>
            <person name="Banfield J.F."/>
        </authorList>
    </citation>
    <scope>NUCLEOTIDE SEQUENCE [LARGE SCALE GENOMIC DNA]</scope>
</reference>